<evidence type="ECO:0000259" key="1">
    <source>
        <dbReference type="PROSITE" id="PS50851"/>
    </source>
</evidence>
<feature type="domain" description="CheW-like" evidence="1">
    <location>
        <begin position="98"/>
        <end position="235"/>
    </location>
</feature>
<proteinExistence type="predicted"/>
<dbReference type="Pfam" id="PF01584">
    <property type="entry name" value="CheW"/>
    <property type="match status" value="1"/>
</dbReference>
<dbReference type="InterPro" id="IPR036061">
    <property type="entry name" value="CheW-like_dom_sf"/>
</dbReference>
<reference evidence="2 3" key="1">
    <citation type="submission" date="2018-07" db="EMBL/GenBank/DDBJ databases">
        <title>Pseudomonas laoshanensis sp. nov., isolated from soil.</title>
        <authorList>
            <person name="Sun J."/>
            <person name="Yu L."/>
            <person name="Wang M."/>
            <person name="Zhang C."/>
        </authorList>
    </citation>
    <scope>NUCLEOTIDE SEQUENCE [LARGE SCALE GENOMIC DNA]</scope>
    <source>
        <strain evidence="2 3">Y22</strain>
    </source>
</reference>
<accession>A0A7V7KXF2</accession>
<dbReference type="PROSITE" id="PS50851">
    <property type="entry name" value="CHEW"/>
    <property type="match status" value="1"/>
</dbReference>
<protein>
    <submittedName>
        <fullName evidence="2">Chemotaxis protein CheW</fullName>
    </submittedName>
</protein>
<dbReference type="OrthoDB" id="5565759at2"/>
<dbReference type="InterPro" id="IPR002545">
    <property type="entry name" value="CheW-lke_dom"/>
</dbReference>
<sequence length="250" mass="27192">MTKPLPVQQFSPQQTIQSYLDALLQDAIEDLSLAEELEAPTAAAPVEYAEPPTAEISRAVLETTTVEVAVVSVDAVELPVEVESAPPLVEQPQWREQPFEALLFNVGGLTLAVPLILLGTIHPLESEITPLFGQPDWFLGIMPTSAGNLKVLDTARWVMPERYVPELQNDLRFVISVQGYDWGLAVHDVSKSVKLTPEQVKWRSQEGKRPWLAGTVIEHMCALVDVSALAGLIAAGAKTQQGAKGERALA</sequence>
<dbReference type="AlphaFoldDB" id="A0A7V7KXF2"/>
<dbReference type="SUPFAM" id="SSF50341">
    <property type="entry name" value="CheW-like"/>
    <property type="match status" value="1"/>
</dbReference>
<organism evidence="2 3">
    <name type="scientific">Halopseudomonas laoshanensis</name>
    <dbReference type="NCBI Taxonomy" id="2268758"/>
    <lineage>
        <taxon>Bacteria</taxon>
        <taxon>Pseudomonadati</taxon>
        <taxon>Pseudomonadota</taxon>
        <taxon>Gammaproteobacteria</taxon>
        <taxon>Pseudomonadales</taxon>
        <taxon>Pseudomonadaceae</taxon>
        <taxon>Halopseudomonas</taxon>
    </lineage>
</organism>
<dbReference type="GO" id="GO:0007165">
    <property type="term" value="P:signal transduction"/>
    <property type="evidence" value="ECO:0007669"/>
    <property type="project" value="InterPro"/>
</dbReference>
<dbReference type="PIRSF" id="PIRSF020479">
    <property type="entry name" value="UCP020479_CheW"/>
    <property type="match status" value="1"/>
</dbReference>
<keyword evidence="3" id="KW-1185">Reference proteome</keyword>
<dbReference type="RefSeq" id="WP_149332013.1">
    <property type="nucleotide sequence ID" value="NZ_QOVF01000002.1"/>
</dbReference>
<dbReference type="Proteomes" id="UP000463138">
    <property type="component" value="Unassembled WGS sequence"/>
</dbReference>
<evidence type="ECO:0000313" key="2">
    <source>
        <dbReference type="EMBL" id="KAA0694606.1"/>
    </source>
</evidence>
<comment type="caution">
    <text evidence="2">The sequence shown here is derived from an EMBL/GenBank/DDBJ whole genome shotgun (WGS) entry which is preliminary data.</text>
</comment>
<name>A0A7V7KXF2_9GAMM</name>
<dbReference type="EMBL" id="QOVF01000002">
    <property type="protein sequence ID" value="KAA0694606.1"/>
    <property type="molecule type" value="Genomic_DNA"/>
</dbReference>
<gene>
    <name evidence="2" type="ORF">DT594_06835</name>
</gene>
<dbReference type="SMART" id="SM00260">
    <property type="entry name" value="CheW"/>
    <property type="match status" value="1"/>
</dbReference>
<dbReference type="GO" id="GO:0006935">
    <property type="term" value="P:chemotaxis"/>
    <property type="evidence" value="ECO:0007669"/>
    <property type="project" value="InterPro"/>
</dbReference>
<evidence type="ECO:0000313" key="3">
    <source>
        <dbReference type="Proteomes" id="UP000463138"/>
    </source>
</evidence>
<dbReference type="InterPro" id="IPR014506">
    <property type="entry name" value="UCP020479_CheW"/>
</dbReference>